<evidence type="ECO:0000313" key="6">
    <source>
        <dbReference type="Proteomes" id="UP000331127"/>
    </source>
</evidence>
<dbReference type="InterPro" id="IPR027417">
    <property type="entry name" value="P-loop_NTPase"/>
</dbReference>
<dbReference type="Pfam" id="PF00005">
    <property type="entry name" value="ABC_tran"/>
    <property type="match status" value="1"/>
</dbReference>
<keyword evidence="1" id="KW-0813">Transport</keyword>
<keyword evidence="2" id="KW-0547">Nucleotide-binding</keyword>
<accession>A0A5M3WKH9</accession>
<evidence type="ECO:0000259" key="4">
    <source>
        <dbReference type="PROSITE" id="PS50893"/>
    </source>
</evidence>
<feature type="domain" description="ABC transporter" evidence="4">
    <location>
        <begin position="26"/>
        <end position="273"/>
    </location>
</feature>
<dbReference type="EMBL" id="BLAE01000017">
    <property type="protein sequence ID" value="GES09735.1"/>
    <property type="molecule type" value="Genomic_DNA"/>
</dbReference>
<evidence type="ECO:0000313" key="5">
    <source>
        <dbReference type="EMBL" id="GES09735.1"/>
    </source>
</evidence>
<dbReference type="AlphaFoldDB" id="A0A5M3WKH9"/>
<dbReference type="InterPro" id="IPR003439">
    <property type="entry name" value="ABC_transporter-like_ATP-bd"/>
</dbReference>
<comment type="caution">
    <text evidence="5">The sequence shown here is derived from an EMBL/GenBank/DDBJ whole genome shotgun (WGS) entry which is preliminary data.</text>
</comment>
<dbReference type="InterPro" id="IPR051120">
    <property type="entry name" value="ABC_AA/LPS_Transport"/>
</dbReference>
<evidence type="ECO:0000256" key="3">
    <source>
        <dbReference type="ARBA" id="ARBA00022840"/>
    </source>
</evidence>
<dbReference type="PROSITE" id="PS00211">
    <property type="entry name" value="ABC_TRANSPORTER_1"/>
    <property type="match status" value="1"/>
</dbReference>
<dbReference type="Proteomes" id="UP000331127">
    <property type="component" value="Unassembled WGS sequence"/>
</dbReference>
<dbReference type="Gene3D" id="3.40.50.300">
    <property type="entry name" value="P-loop containing nucleotide triphosphate hydrolases"/>
    <property type="match status" value="1"/>
</dbReference>
<sequence length="280" mass="29511">MLALIGDLTQTRTVPTMTDPPPDIALRVGALGVSFRGVRALQDVSFSIPAGGVSAVIGPNGAGKTTLLNCISGVVRHEGAVELEGRDLSRLRADRRAALGVARTFQTPLLVPDLTALDNVLLGAHPKMRGGLIGSMLRLPAMRSDETSMRARAAELLSRLGLARADVRPVGSLAHGDRRRVEVARALLAEPRLLLLDEPAAGLGADEASELLDDIEEFAAAIEMTCVLVEHDVGLVMRVSRHVVVLDAGRLLVAGPPAEIAADPQVVAAYLGDDWAEVET</sequence>
<dbReference type="InterPro" id="IPR017871">
    <property type="entry name" value="ABC_transporter-like_CS"/>
</dbReference>
<dbReference type="PROSITE" id="PS50893">
    <property type="entry name" value="ABC_TRANSPORTER_2"/>
    <property type="match status" value="1"/>
</dbReference>
<dbReference type="SUPFAM" id="SSF52540">
    <property type="entry name" value="P-loop containing nucleoside triphosphate hydrolases"/>
    <property type="match status" value="1"/>
</dbReference>
<gene>
    <name evidence="5" type="primary">livG_1</name>
    <name evidence="5" type="ORF">Amac_033310</name>
</gene>
<dbReference type="GO" id="GO:0005524">
    <property type="term" value="F:ATP binding"/>
    <property type="evidence" value="ECO:0007669"/>
    <property type="project" value="UniProtKB-KW"/>
</dbReference>
<dbReference type="PANTHER" id="PTHR45772">
    <property type="entry name" value="CONSERVED COMPONENT OF ABC TRANSPORTER FOR NATURAL AMINO ACIDS-RELATED"/>
    <property type="match status" value="1"/>
</dbReference>
<name>A0A5M3WKH9_9ACTN</name>
<evidence type="ECO:0000256" key="1">
    <source>
        <dbReference type="ARBA" id="ARBA00022448"/>
    </source>
</evidence>
<reference evidence="5 6" key="1">
    <citation type="submission" date="2019-10" db="EMBL/GenBank/DDBJ databases">
        <title>Whole genome shotgun sequence of Acrocarpospora macrocephala NBRC 16266.</title>
        <authorList>
            <person name="Ichikawa N."/>
            <person name="Kimura A."/>
            <person name="Kitahashi Y."/>
            <person name="Komaki H."/>
            <person name="Oguchi A."/>
        </authorList>
    </citation>
    <scope>NUCLEOTIDE SEQUENCE [LARGE SCALE GENOMIC DNA]</scope>
    <source>
        <strain evidence="5 6">NBRC 16266</strain>
    </source>
</reference>
<evidence type="ECO:0000256" key="2">
    <source>
        <dbReference type="ARBA" id="ARBA00022741"/>
    </source>
</evidence>
<dbReference type="SMART" id="SM00382">
    <property type="entry name" value="AAA"/>
    <property type="match status" value="1"/>
</dbReference>
<dbReference type="GO" id="GO:0016887">
    <property type="term" value="F:ATP hydrolysis activity"/>
    <property type="evidence" value="ECO:0007669"/>
    <property type="project" value="InterPro"/>
</dbReference>
<dbReference type="InterPro" id="IPR032823">
    <property type="entry name" value="BCA_ABC_TP_C"/>
</dbReference>
<proteinExistence type="predicted"/>
<dbReference type="PANTHER" id="PTHR45772:SF1">
    <property type="entry name" value="ABC TRANSPORTER ATP-BINDING PROTEIN"/>
    <property type="match status" value="1"/>
</dbReference>
<keyword evidence="6" id="KW-1185">Reference proteome</keyword>
<organism evidence="5 6">
    <name type="scientific">Acrocarpospora macrocephala</name>
    <dbReference type="NCBI Taxonomy" id="150177"/>
    <lineage>
        <taxon>Bacteria</taxon>
        <taxon>Bacillati</taxon>
        <taxon>Actinomycetota</taxon>
        <taxon>Actinomycetes</taxon>
        <taxon>Streptosporangiales</taxon>
        <taxon>Streptosporangiaceae</taxon>
        <taxon>Acrocarpospora</taxon>
    </lineage>
</organism>
<dbReference type="Pfam" id="PF12399">
    <property type="entry name" value="BCA_ABC_TP_C"/>
    <property type="match status" value="1"/>
</dbReference>
<dbReference type="GO" id="GO:0005886">
    <property type="term" value="C:plasma membrane"/>
    <property type="evidence" value="ECO:0007669"/>
    <property type="project" value="TreeGrafter"/>
</dbReference>
<dbReference type="InterPro" id="IPR003593">
    <property type="entry name" value="AAA+_ATPase"/>
</dbReference>
<keyword evidence="3 5" id="KW-0067">ATP-binding</keyword>
<protein>
    <submittedName>
        <fullName evidence="5">ABC transporter ATP-binding protein</fullName>
    </submittedName>
</protein>